<keyword evidence="6" id="KW-0560">Oxidoreductase</keyword>
<evidence type="ECO:0000256" key="3">
    <source>
        <dbReference type="ARBA" id="ARBA00022723"/>
    </source>
</evidence>
<dbReference type="InterPro" id="IPR006620">
    <property type="entry name" value="Pro_4_hyd_alph"/>
</dbReference>
<feature type="region of interest" description="Disordered" evidence="9">
    <location>
        <begin position="1"/>
        <end position="20"/>
    </location>
</feature>
<comment type="similarity">
    <text evidence="2">Belongs to the TPA1 family.</text>
</comment>
<dbReference type="InterPro" id="IPR051842">
    <property type="entry name" value="uS12_prolyl_hydroxylase"/>
</dbReference>
<proteinExistence type="inferred from homology"/>
<accession>A0A9W7E8R9</accession>
<dbReference type="GO" id="GO:0031543">
    <property type="term" value="F:peptidyl-proline dioxygenase activity"/>
    <property type="evidence" value="ECO:0007669"/>
    <property type="project" value="UniProtKB-ARBA"/>
</dbReference>
<dbReference type="PANTHER" id="PTHR12117">
    <property type="entry name" value="HISTONE ACETYLTRANSFERASE COMPLEX"/>
    <property type="match status" value="1"/>
</dbReference>
<dbReference type="SMART" id="SM00702">
    <property type="entry name" value="P4Hc"/>
    <property type="match status" value="1"/>
</dbReference>
<gene>
    <name evidence="11" type="ORF">TL16_g05329</name>
</gene>
<keyword evidence="3" id="KW-0479">Metal-binding</keyword>
<dbReference type="GO" id="GO:0005506">
    <property type="term" value="F:iron ion binding"/>
    <property type="evidence" value="ECO:0007669"/>
    <property type="project" value="InterPro"/>
</dbReference>
<reference evidence="12" key="1">
    <citation type="journal article" date="2023" name="Commun. Biol.">
        <title>Genome analysis of Parmales, the sister group of diatoms, reveals the evolutionary specialization of diatoms from phago-mixotrophs to photoautotrophs.</title>
        <authorList>
            <person name="Ban H."/>
            <person name="Sato S."/>
            <person name="Yoshikawa S."/>
            <person name="Yamada K."/>
            <person name="Nakamura Y."/>
            <person name="Ichinomiya M."/>
            <person name="Sato N."/>
            <person name="Blanc-Mathieu R."/>
            <person name="Endo H."/>
            <person name="Kuwata A."/>
            <person name="Ogata H."/>
        </authorList>
    </citation>
    <scope>NUCLEOTIDE SEQUENCE [LARGE SCALE GENOMIC DNA]</scope>
</reference>
<feature type="compositionally biased region" description="Pro residues" evidence="9">
    <location>
        <begin position="1"/>
        <end position="10"/>
    </location>
</feature>
<dbReference type="Proteomes" id="UP001162640">
    <property type="component" value="Unassembled WGS sequence"/>
</dbReference>
<dbReference type="Pfam" id="PF13661">
    <property type="entry name" value="2OG-FeII_Oxy_4"/>
    <property type="match status" value="1"/>
</dbReference>
<evidence type="ECO:0000256" key="4">
    <source>
        <dbReference type="ARBA" id="ARBA00022896"/>
    </source>
</evidence>
<keyword evidence="5" id="KW-0223">Dioxygenase</keyword>
<dbReference type="InterPro" id="IPR039558">
    <property type="entry name" value="TPA1/OFD1_N"/>
</dbReference>
<comment type="caution">
    <text evidence="11">The sequence shown here is derived from an EMBL/GenBank/DDBJ whole genome shotgun (WGS) entry which is preliminary data.</text>
</comment>
<dbReference type="AlphaFoldDB" id="A0A9W7E8R9"/>
<evidence type="ECO:0000259" key="10">
    <source>
        <dbReference type="PROSITE" id="PS51471"/>
    </source>
</evidence>
<evidence type="ECO:0000256" key="2">
    <source>
        <dbReference type="ARBA" id="ARBA00007443"/>
    </source>
</evidence>
<dbReference type="PROSITE" id="PS51471">
    <property type="entry name" value="FE2OG_OXY"/>
    <property type="match status" value="1"/>
</dbReference>
<dbReference type="EMBL" id="BLQM01000154">
    <property type="protein sequence ID" value="GMH70112.1"/>
    <property type="molecule type" value="Genomic_DNA"/>
</dbReference>
<evidence type="ECO:0000256" key="5">
    <source>
        <dbReference type="ARBA" id="ARBA00022964"/>
    </source>
</evidence>
<organism evidence="11 12">
    <name type="scientific">Triparma laevis f. inornata</name>
    <dbReference type="NCBI Taxonomy" id="1714386"/>
    <lineage>
        <taxon>Eukaryota</taxon>
        <taxon>Sar</taxon>
        <taxon>Stramenopiles</taxon>
        <taxon>Ochrophyta</taxon>
        <taxon>Bolidophyceae</taxon>
        <taxon>Parmales</taxon>
        <taxon>Triparmaceae</taxon>
        <taxon>Triparma</taxon>
    </lineage>
</organism>
<keyword evidence="4" id="KW-0847">Vitamin C</keyword>
<feature type="region of interest" description="Disordered" evidence="9">
    <location>
        <begin position="508"/>
        <end position="534"/>
    </location>
</feature>
<evidence type="ECO:0000256" key="1">
    <source>
        <dbReference type="ARBA" id="ARBA00001961"/>
    </source>
</evidence>
<evidence type="ECO:0000256" key="6">
    <source>
        <dbReference type="ARBA" id="ARBA00023002"/>
    </source>
</evidence>
<dbReference type="InterPro" id="IPR019601">
    <property type="entry name" value="Oxoglutarate/Fe-dep_Oase_C"/>
</dbReference>
<keyword evidence="7" id="KW-0408">Iron</keyword>
<dbReference type="InterPro" id="IPR005123">
    <property type="entry name" value="Oxoglu/Fe-dep_dioxygenase_dom"/>
</dbReference>
<evidence type="ECO:0000256" key="9">
    <source>
        <dbReference type="SAM" id="MobiDB-lite"/>
    </source>
</evidence>
<evidence type="ECO:0000256" key="7">
    <source>
        <dbReference type="ARBA" id="ARBA00023004"/>
    </source>
</evidence>
<comment type="catalytic activity">
    <reaction evidence="8">
        <text>[ribosomal protein uS12]-L-proline + 2-oxoglutarate + O2 = [ribosomal protein uS12]-(3S)-3-hydroxy-L-proline + succinate + CO2</text>
        <dbReference type="Rhea" id="RHEA:54156"/>
        <dbReference type="Rhea" id="RHEA-COMP:13816"/>
        <dbReference type="Rhea" id="RHEA-COMP:13818"/>
        <dbReference type="ChEBI" id="CHEBI:15379"/>
        <dbReference type="ChEBI" id="CHEBI:16526"/>
        <dbReference type="ChEBI" id="CHEBI:16810"/>
        <dbReference type="ChEBI" id="CHEBI:30031"/>
        <dbReference type="ChEBI" id="CHEBI:50342"/>
        <dbReference type="ChEBI" id="CHEBI:85428"/>
    </reaction>
</comment>
<dbReference type="Gene3D" id="2.60.120.620">
    <property type="entry name" value="q2cbj1_9rhob like domain"/>
    <property type="match status" value="2"/>
</dbReference>
<dbReference type="Pfam" id="PF10637">
    <property type="entry name" value="Ofd1_CTDD"/>
    <property type="match status" value="1"/>
</dbReference>
<evidence type="ECO:0000313" key="12">
    <source>
        <dbReference type="Proteomes" id="UP001162640"/>
    </source>
</evidence>
<sequence length="534" mass="59625">MSSSSDPPPSKRPKTTLPTLPPIFSRKLSTSIECLAQEYSIAEPFAHGQIESFLSNNNCNTILKELKGNLKATFKESDLFKFYQTIDVGNLNPETNPDQADLCSKMPTLMSLKSSLYSPQFRSTIETLCSLPPNTLTSKIDCAVNLHTTGCHLLCHDDVIGTRKISYIIYLTDESPEWKAEDGGLLEIYSGTVEADGTRIPSATPIKTIIPKHNSIAFFEVKPNHSFHSVQEVFADRPRMSIQGWYHAALPPSDIESATLQRLKTENVSKGEDTEGSYSNFSAGGISRRCFKGLESFRLEEGDREILGEFINGTYLEEGSLEMIRERFEQDSSIQLRDFLLPKYSDRIKELISKHDDEDNLGVGKSSANKYNAGENRSGWNVIGPAHKQRMLGYSSGDDELGQLLDKIKTFQTTDAYARFLLCCTSLDELVGYRGKVRRFRPGLDYTVAHYGIFTTKSVLDGTLVFVPGDGKQVTYDEDTGDLLGSGFDQQWSSGEVGGFECYIAADEDEGAERRNDEVRQVRREPSTGEQVRY</sequence>
<evidence type="ECO:0000313" key="11">
    <source>
        <dbReference type="EMBL" id="GMH70112.1"/>
    </source>
</evidence>
<feature type="domain" description="Fe2OG dioxygenase" evidence="10">
    <location>
        <begin position="132"/>
        <end position="248"/>
    </location>
</feature>
<dbReference type="PANTHER" id="PTHR12117:SF0">
    <property type="entry name" value="PROLYL 3-HYDROXYLASE OGFOD1"/>
    <property type="match status" value="1"/>
</dbReference>
<name>A0A9W7E8R9_9STRA</name>
<comment type="cofactor">
    <cofactor evidence="1">
        <name>L-ascorbate</name>
        <dbReference type="ChEBI" id="CHEBI:38290"/>
    </cofactor>
</comment>
<evidence type="ECO:0000256" key="8">
    <source>
        <dbReference type="ARBA" id="ARBA00047444"/>
    </source>
</evidence>
<feature type="compositionally biased region" description="Basic and acidic residues" evidence="9">
    <location>
        <begin position="512"/>
        <end position="534"/>
    </location>
</feature>
<dbReference type="GO" id="GO:0031418">
    <property type="term" value="F:L-ascorbic acid binding"/>
    <property type="evidence" value="ECO:0007669"/>
    <property type="project" value="UniProtKB-KW"/>
</dbReference>
<protein>
    <recommendedName>
        <fullName evidence="10">Fe2OG dioxygenase domain-containing protein</fullName>
    </recommendedName>
</protein>